<name>A0A964T8E8_9HYPH</name>
<evidence type="ECO:0000256" key="1">
    <source>
        <dbReference type="SAM" id="SignalP"/>
    </source>
</evidence>
<dbReference type="Proteomes" id="UP000773614">
    <property type="component" value="Unassembled WGS sequence"/>
</dbReference>
<gene>
    <name evidence="2" type="ORF">E4O86_22255</name>
</gene>
<organism evidence="2 3">
    <name type="scientific">Propylenella binzhouense</name>
    <dbReference type="NCBI Taxonomy" id="2555902"/>
    <lineage>
        <taxon>Bacteria</taxon>
        <taxon>Pseudomonadati</taxon>
        <taxon>Pseudomonadota</taxon>
        <taxon>Alphaproteobacteria</taxon>
        <taxon>Hyphomicrobiales</taxon>
        <taxon>Propylenellaceae</taxon>
        <taxon>Propylenella</taxon>
    </lineage>
</organism>
<feature type="chain" id="PRO_5037052284" evidence="1">
    <location>
        <begin position="26"/>
        <end position="179"/>
    </location>
</feature>
<dbReference type="AlphaFoldDB" id="A0A964T8E8"/>
<dbReference type="EMBL" id="SPKJ01000169">
    <property type="protein sequence ID" value="MYZ50428.1"/>
    <property type="molecule type" value="Genomic_DNA"/>
</dbReference>
<feature type="signal peptide" evidence="1">
    <location>
        <begin position="1"/>
        <end position="25"/>
    </location>
</feature>
<keyword evidence="1" id="KW-0732">Signal</keyword>
<protein>
    <submittedName>
        <fullName evidence="2">Uncharacterized protein</fullName>
    </submittedName>
</protein>
<accession>A0A964T8E8</accession>
<proteinExistence type="predicted"/>
<evidence type="ECO:0000313" key="2">
    <source>
        <dbReference type="EMBL" id="MYZ50428.1"/>
    </source>
</evidence>
<keyword evidence="3" id="KW-1185">Reference proteome</keyword>
<evidence type="ECO:0000313" key="3">
    <source>
        <dbReference type="Proteomes" id="UP000773614"/>
    </source>
</evidence>
<comment type="caution">
    <text evidence="2">The sequence shown here is derived from an EMBL/GenBank/DDBJ whole genome shotgun (WGS) entry which is preliminary data.</text>
</comment>
<reference evidence="2" key="1">
    <citation type="submission" date="2019-03" db="EMBL/GenBank/DDBJ databases">
        <title>Afifella sp. nov., isolated from activated sludge.</title>
        <authorList>
            <person name="Li Q."/>
            <person name="Liu Y."/>
        </authorList>
    </citation>
    <scope>NUCLEOTIDE SEQUENCE</scope>
    <source>
        <strain evidence="2">L72</strain>
    </source>
</reference>
<sequence>MRTASILLIGAAGMATLALSGPIAAQDATVGRLQISSASDDAGLGASRGIEIALADRADSAPPAGAPAGPMDHLLVPAEMSDRDATPDPVAPAALAAAELPLQDDVRLDHTRLPAPRPAKAVTASAAAEPRISEVQAERRPAPVRAVSARRGENVRVAALGSERVKLRVPLPPLIGAFR</sequence>